<evidence type="ECO:0008006" key="11">
    <source>
        <dbReference type="Google" id="ProtNLM"/>
    </source>
</evidence>
<dbReference type="AlphaFoldDB" id="Q4L789"/>
<accession>Q4L789</accession>
<keyword evidence="4 8" id="KW-0479">Metal-binding</keyword>
<evidence type="ECO:0000313" key="10">
    <source>
        <dbReference type="Proteomes" id="UP000000543"/>
    </source>
</evidence>
<organism evidence="9 10">
    <name type="scientific">Staphylococcus haemolyticus (strain JCSC1435)</name>
    <dbReference type="NCBI Taxonomy" id="279808"/>
    <lineage>
        <taxon>Bacteria</taxon>
        <taxon>Bacillati</taxon>
        <taxon>Bacillota</taxon>
        <taxon>Bacilli</taxon>
        <taxon>Bacillales</taxon>
        <taxon>Staphylococcaceae</taxon>
        <taxon>Staphylococcus</taxon>
    </lineage>
</organism>
<gene>
    <name evidence="9" type="ordered locus">SH1177</name>
</gene>
<evidence type="ECO:0000256" key="6">
    <source>
        <dbReference type="PIRNR" id="PIRNR001123"/>
    </source>
</evidence>
<dbReference type="CDD" id="cd05656">
    <property type="entry name" value="M42_Frv"/>
    <property type="match status" value="1"/>
</dbReference>
<dbReference type="GO" id="GO:0046872">
    <property type="term" value="F:metal ion binding"/>
    <property type="evidence" value="ECO:0007669"/>
    <property type="project" value="UniProtKB-UniRule"/>
</dbReference>
<comment type="cofactor">
    <cofactor evidence="8">
        <name>a divalent metal cation</name>
        <dbReference type="ChEBI" id="CHEBI:60240"/>
    </cofactor>
    <text evidence="8">Binds 2 divalent metal cations per subunit.</text>
</comment>
<keyword evidence="3" id="KW-0645">Protease</keyword>
<evidence type="ECO:0000256" key="4">
    <source>
        <dbReference type="ARBA" id="ARBA00022723"/>
    </source>
</evidence>
<dbReference type="Gene3D" id="2.40.30.40">
    <property type="entry name" value="Peptidase M42, domain 2"/>
    <property type="match status" value="1"/>
</dbReference>
<dbReference type="EMBL" id="AP006716">
    <property type="protein sequence ID" value="BAE04486.1"/>
    <property type="molecule type" value="Genomic_DNA"/>
</dbReference>
<feature type="binding site" evidence="8">
    <location>
        <position position="72"/>
    </location>
    <ligand>
        <name>Zn(2+)</name>
        <dbReference type="ChEBI" id="CHEBI:29105"/>
        <label>1</label>
    </ligand>
</feature>
<dbReference type="SUPFAM" id="SSF53187">
    <property type="entry name" value="Zn-dependent exopeptidases"/>
    <property type="match status" value="1"/>
</dbReference>
<dbReference type="SUPFAM" id="SSF101821">
    <property type="entry name" value="Aminopeptidase/glucanase lid domain"/>
    <property type="match status" value="1"/>
</dbReference>
<dbReference type="PANTHER" id="PTHR32481">
    <property type="entry name" value="AMINOPEPTIDASE"/>
    <property type="match status" value="1"/>
</dbReference>
<dbReference type="GO" id="GO:0004177">
    <property type="term" value="F:aminopeptidase activity"/>
    <property type="evidence" value="ECO:0007669"/>
    <property type="project" value="UniProtKB-UniRule"/>
</dbReference>
<dbReference type="HOGENOM" id="CLU_047249_0_2_9"/>
<evidence type="ECO:0000256" key="2">
    <source>
        <dbReference type="ARBA" id="ARBA00022438"/>
    </source>
</evidence>
<keyword evidence="2" id="KW-0031">Aminopeptidase</keyword>
<evidence type="ECO:0000256" key="3">
    <source>
        <dbReference type="ARBA" id="ARBA00022670"/>
    </source>
</evidence>
<name>Q4L789_STAHJ</name>
<dbReference type="InterPro" id="IPR051464">
    <property type="entry name" value="Peptidase_M42_aminopept"/>
</dbReference>
<dbReference type="Pfam" id="PF05343">
    <property type="entry name" value="Peptidase_M42"/>
    <property type="match status" value="1"/>
</dbReference>
<protein>
    <recommendedName>
        <fullName evidence="11">Peptidase M28</fullName>
    </recommendedName>
</protein>
<proteinExistence type="inferred from homology"/>
<dbReference type="PANTHER" id="PTHR32481:SF0">
    <property type="entry name" value="AMINOPEPTIDASE YPDE-RELATED"/>
    <property type="match status" value="1"/>
</dbReference>
<evidence type="ECO:0000256" key="8">
    <source>
        <dbReference type="PIRSR" id="PIRSR001123-2"/>
    </source>
</evidence>
<comment type="similarity">
    <text evidence="1 6">Belongs to the peptidase M42 family.</text>
</comment>
<dbReference type="InterPro" id="IPR023367">
    <property type="entry name" value="Peptidase_M42_dom2"/>
</dbReference>
<keyword evidence="5" id="KW-0378">Hydrolase</keyword>
<feature type="active site" description="Proton acceptor" evidence="7">
    <location>
        <position position="216"/>
    </location>
</feature>
<dbReference type="GO" id="GO:0006508">
    <property type="term" value="P:proteolysis"/>
    <property type="evidence" value="ECO:0007669"/>
    <property type="project" value="UniProtKB-KW"/>
</dbReference>
<dbReference type="Gene3D" id="3.40.630.10">
    <property type="entry name" value="Zn peptidases"/>
    <property type="match status" value="1"/>
</dbReference>
<dbReference type="Proteomes" id="UP000000543">
    <property type="component" value="Chromosome"/>
</dbReference>
<feature type="binding site" evidence="8">
    <location>
        <position position="184"/>
    </location>
    <ligand>
        <name>Zn(2+)</name>
        <dbReference type="ChEBI" id="CHEBI:29105"/>
        <label>1</label>
    </ligand>
</feature>
<dbReference type="PIRSF" id="PIRSF001123">
    <property type="entry name" value="PepA_GA"/>
    <property type="match status" value="1"/>
</dbReference>
<feature type="binding site" evidence="8">
    <location>
        <position position="324"/>
    </location>
    <ligand>
        <name>Zn(2+)</name>
        <dbReference type="ChEBI" id="CHEBI:29105"/>
        <label>2</label>
    </ligand>
</feature>
<evidence type="ECO:0000256" key="1">
    <source>
        <dbReference type="ARBA" id="ARBA00006272"/>
    </source>
</evidence>
<dbReference type="InterPro" id="IPR008007">
    <property type="entry name" value="Peptidase_M42"/>
</dbReference>
<evidence type="ECO:0000256" key="5">
    <source>
        <dbReference type="ARBA" id="ARBA00022801"/>
    </source>
</evidence>
<feature type="binding site" evidence="8">
    <location>
        <position position="239"/>
    </location>
    <ligand>
        <name>Zn(2+)</name>
        <dbReference type="ChEBI" id="CHEBI:29105"/>
        <label>1</label>
    </ligand>
</feature>
<reference evidence="9 10" key="1">
    <citation type="journal article" date="2005" name="J. Bacteriol.">
        <title>Whole-genome sequencing of Staphylococcus haemolyticus uncovers the extreme plasticity of its genome and the evolution of human-colonizing staphylococcal species.</title>
        <authorList>
            <person name="Takeuchi F."/>
            <person name="Watanabe S."/>
            <person name="Baba T."/>
            <person name="Yuzawa H."/>
            <person name="Ito T."/>
            <person name="Morimoto Y."/>
            <person name="Kuroda M."/>
            <person name="Cui L."/>
            <person name="Takahashi M."/>
            <person name="Ankai A."/>
            <person name="Baba S."/>
            <person name="Fukui S."/>
            <person name="Lee J.C."/>
            <person name="Hiramatsu K."/>
        </authorList>
    </citation>
    <scope>NUCLEOTIDE SEQUENCE [LARGE SCALE GENOMIC DNA]</scope>
    <source>
        <strain evidence="9 10">JCSC1435</strain>
    </source>
</reference>
<dbReference type="eggNOG" id="COG1363">
    <property type="taxonomic scope" value="Bacteria"/>
</dbReference>
<feature type="binding site" evidence="8">
    <location>
        <position position="184"/>
    </location>
    <ligand>
        <name>Zn(2+)</name>
        <dbReference type="ChEBI" id="CHEBI:29105"/>
        <label>2</label>
    </ligand>
</feature>
<dbReference type="KEGG" id="sha:SH1177"/>
<evidence type="ECO:0000313" key="9">
    <source>
        <dbReference type="EMBL" id="BAE04486.1"/>
    </source>
</evidence>
<sequence length="361" mass="40185">MLVKMDKKKTLERIKSLTELHGAPGFEEDVRNYMKKEMAPYVDEFIVNHMGGFYGVKKSKKANAKRVMIAAHMDEIGFMITNITTNGMLQFTNLGGVANDIWQGQRLQVKNRKGDIIVGIVSNIPKHFRTGNEAVPEIKDLLLDIGASSDEEVRKLGIEIGDTIVPNTELTQLSEYRYSAKAWDNRYGCVIAIEILELLSDVELDVDLYVGANVQEEVGLRGAKPAAELIQPDVALIVDCSPANDIKGVNQLSGELGGGTLIRIKDGTMILQPEFRDYLIKLAEDNHINYQYYISPGGTDGGEIHKANIGIPTAVIGVCARYIHSTNAVFDIRDYYSARQLLEQVILNLNIEQINKLQFQD</sequence>
<evidence type="ECO:0000256" key="7">
    <source>
        <dbReference type="PIRSR" id="PIRSR001123-1"/>
    </source>
</evidence>
<feature type="binding site" evidence="8">
    <location>
        <position position="217"/>
    </location>
    <ligand>
        <name>Zn(2+)</name>
        <dbReference type="ChEBI" id="CHEBI:29105"/>
        <label>2</label>
    </ligand>
</feature>